<evidence type="ECO:0000313" key="3">
    <source>
        <dbReference type="Proteomes" id="UP000296469"/>
    </source>
</evidence>
<feature type="transmembrane region" description="Helical" evidence="1">
    <location>
        <begin position="45"/>
        <end position="67"/>
    </location>
</feature>
<dbReference type="RefSeq" id="WP_135971999.1">
    <property type="nucleotide sequence ID" value="NZ_CP039291.1"/>
</dbReference>
<dbReference type="Proteomes" id="UP000296469">
    <property type="component" value="Chromosome"/>
</dbReference>
<name>A0A4V1CN01_9CELL</name>
<gene>
    <name evidence="2" type="ORF">E5225_15350</name>
</gene>
<keyword evidence="3" id="KW-1185">Reference proteome</keyword>
<evidence type="ECO:0000313" key="2">
    <source>
        <dbReference type="EMBL" id="QCB94725.1"/>
    </source>
</evidence>
<keyword evidence="1" id="KW-0472">Membrane</keyword>
<evidence type="ECO:0000256" key="1">
    <source>
        <dbReference type="SAM" id="Phobius"/>
    </source>
</evidence>
<sequence length="75" mass="8228">MSVLTFHRRPSTPLPLGTRLRHLGETIRWAPAPYFEGAPGQRLRFLGYLAGSVLLWTTLTLVVLTALGRALATIG</sequence>
<dbReference type="OrthoDB" id="4828606at2"/>
<accession>A0A4V1CN01</accession>
<dbReference type="AlphaFoldDB" id="A0A4V1CN01"/>
<organism evidence="2 3">
    <name type="scientific">Cellulomonas shaoxiangyii</name>
    <dbReference type="NCBI Taxonomy" id="2566013"/>
    <lineage>
        <taxon>Bacteria</taxon>
        <taxon>Bacillati</taxon>
        <taxon>Actinomycetota</taxon>
        <taxon>Actinomycetes</taxon>
        <taxon>Micrococcales</taxon>
        <taxon>Cellulomonadaceae</taxon>
        <taxon>Cellulomonas</taxon>
    </lineage>
</organism>
<dbReference type="KEGG" id="celz:E5225_15350"/>
<keyword evidence="1" id="KW-1133">Transmembrane helix</keyword>
<reference evidence="2 3" key="1">
    <citation type="submission" date="2019-04" db="EMBL/GenBank/DDBJ databases">
        <title>Isolation and identification of Cellulomonas shaoxiangyii sp. Nov. isolated from feces of the Tibetan antelopes (Pantholops hodgsonii) in the Qinghai-Tibet plateau of China.</title>
        <authorList>
            <person name="Tian Z."/>
        </authorList>
    </citation>
    <scope>NUCLEOTIDE SEQUENCE [LARGE SCALE GENOMIC DNA]</scope>
    <source>
        <strain evidence="2 3">Z28</strain>
    </source>
</reference>
<protein>
    <submittedName>
        <fullName evidence="2">Chemotaxis protein CheW</fullName>
    </submittedName>
</protein>
<dbReference type="EMBL" id="CP039291">
    <property type="protein sequence ID" value="QCB94725.1"/>
    <property type="molecule type" value="Genomic_DNA"/>
</dbReference>
<proteinExistence type="predicted"/>
<keyword evidence="1" id="KW-0812">Transmembrane</keyword>